<dbReference type="GeneID" id="15141555"/>
<dbReference type="Proteomes" id="UP000422837">
    <property type="component" value="Chromosome"/>
</dbReference>
<dbReference type="Proteomes" id="UP000286288">
    <property type="component" value="Unassembled WGS sequence"/>
</dbReference>
<organism evidence="4 5">
    <name type="scientific">Enterococcus casseliflavus</name>
    <name type="common">Enterococcus flavescens</name>
    <dbReference type="NCBI Taxonomy" id="37734"/>
    <lineage>
        <taxon>Bacteria</taxon>
        <taxon>Bacillati</taxon>
        <taxon>Bacillota</taxon>
        <taxon>Bacilli</taxon>
        <taxon>Lactobacillales</taxon>
        <taxon>Enterococcaceae</taxon>
        <taxon>Enterococcus</taxon>
    </lineage>
</organism>
<dbReference type="SUPFAM" id="SSF140683">
    <property type="entry name" value="SP0561-like"/>
    <property type="match status" value="1"/>
</dbReference>
<accession>A0A1L8SJD8</accession>
<dbReference type="InterPro" id="IPR015077">
    <property type="entry name" value="DUF1858"/>
</dbReference>
<feature type="domain" description="DUF1858" evidence="1">
    <location>
        <begin position="4"/>
        <end position="60"/>
    </location>
</feature>
<dbReference type="InterPro" id="IPR038062">
    <property type="entry name" value="ScdA-like_N_sf"/>
</dbReference>
<dbReference type="OrthoDB" id="411397at2"/>
<evidence type="ECO:0000313" key="6">
    <source>
        <dbReference type="Proteomes" id="UP000422837"/>
    </source>
</evidence>
<dbReference type="EMBL" id="CP046123">
    <property type="protein sequence ID" value="QGN28800.1"/>
    <property type="molecule type" value="Genomic_DNA"/>
</dbReference>
<reference evidence="2" key="3">
    <citation type="submission" date="2023-03" db="EMBL/GenBank/DDBJ databases">
        <authorList>
            <person name="Shen W."/>
            <person name="Cai J."/>
        </authorList>
    </citation>
    <scope>NUCLEOTIDE SEQUENCE</scope>
    <source>
        <strain evidence="2">K72-2</strain>
    </source>
</reference>
<protein>
    <submittedName>
        <fullName evidence="4">DUF1858 domain-containing protein</fullName>
    </submittedName>
</protein>
<dbReference type="EMBL" id="QRMZ01000013">
    <property type="protein sequence ID" value="RHK05987.1"/>
    <property type="molecule type" value="Genomic_DNA"/>
</dbReference>
<dbReference type="EMBL" id="JARQDV010000005">
    <property type="protein sequence ID" value="MDT2965034.1"/>
    <property type="molecule type" value="Genomic_DNA"/>
</dbReference>
<evidence type="ECO:0000313" key="2">
    <source>
        <dbReference type="EMBL" id="MDT2965034.1"/>
    </source>
</evidence>
<evidence type="ECO:0000313" key="3">
    <source>
        <dbReference type="EMBL" id="QGN28800.1"/>
    </source>
</evidence>
<evidence type="ECO:0000313" key="4">
    <source>
        <dbReference type="EMBL" id="RHK05987.1"/>
    </source>
</evidence>
<gene>
    <name evidence="4" type="ORF">DW084_10760</name>
    <name evidence="3" type="ORF">GFU50_04450</name>
    <name evidence="2" type="ORF">P7I32_10435</name>
</gene>
<dbReference type="Proteomes" id="UP001268896">
    <property type="component" value="Unassembled WGS sequence"/>
</dbReference>
<reference evidence="4 5" key="1">
    <citation type="submission" date="2018-08" db="EMBL/GenBank/DDBJ databases">
        <title>A genome reference for cultivated species of the human gut microbiota.</title>
        <authorList>
            <person name="Zou Y."/>
            <person name="Xue W."/>
            <person name="Luo G."/>
        </authorList>
    </citation>
    <scope>NUCLEOTIDE SEQUENCE [LARGE SCALE GENOMIC DNA]</scope>
    <source>
        <strain evidence="4 5">AF48-16</strain>
    </source>
</reference>
<evidence type="ECO:0000259" key="1">
    <source>
        <dbReference type="Pfam" id="PF08984"/>
    </source>
</evidence>
<dbReference type="AlphaFoldDB" id="A0A1L8SJD8"/>
<dbReference type="RefSeq" id="WP_010747746.1">
    <property type="nucleotide sequence ID" value="NZ_BAAAXK010000016.1"/>
</dbReference>
<dbReference type="Pfam" id="PF08984">
    <property type="entry name" value="DUF1858"/>
    <property type="match status" value="1"/>
</dbReference>
<reference evidence="3 6" key="2">
    <citation type="submission" date="2019-11" db="EMBL/GenBank/DDBJ databases">
        <title>Detection and genome characteristic of a blood enterococcus casselifavus isolate from Zhengzhou,china.</title>
        <authorList>
            <person name="Wen P."/>
        </authorList>
    </citation>
    <scope>NUCLEOTIDE SEQUENCE [LARGE SCALE GENOMIC DNA]</scope>
    <source>
        <strain evidence="3 6">EC291</strain>
    </source>
</reference>
<dbReference type="Gene3D" id="1.10.3910.10">
    <property type="entry name" value="SP0561-like"/>
    <property type="match status" value="1"/>
</dbReference>
<name>A0A1L8SJD8_ENTCA</name>
<evidence type="ECO:0000313" key="5">
    <source>
        <dbReference type="Proteomes" id="UP000286288"/>
    </source>
</evidence>
<proteinExistence type="predicted"/>
<sequence>MKEIDLSKTLYELVAQYPEIQEIMSQLGFTAINQPGMLQTAGRYMTIPKGAQMKKIPLEMVCLAFEKQGFLVKGATK</sequence>